<name>A0A1G4K4T2_9SACH</name>
<feature type="region of interest" description="Disordered" evidence="1">
    <location>
        <begin position="1075"/>
        <end position="1106"/>
    </location>
</feature>
<feature type="region of interest" description="Disordered" evidence="1">
    <location>
        <begin position="602"/>
        <end position="634"/>
    </location>
</feature>
<feature type="compositionally biased region" description="Polar residues" evidence="1">
    <location>
        <begin position="960"/>
        <end position="976"/>
    </location>
</feature>
<feature type="region of interest" description="Disordered" evidence="1">
    <location>
        <begin position="411"/>
        <end position="436"/>
    </location>
</feature>
<dbReference type="OrthoDB" id="4036511at2759"/>
<dbReference type="EMBL" id="LT598461">
    <property type="protein sequence ID" value="SCU98778.1"/>
    <property type="molecule type" value="Genomic_DNA"/>
</dbReference>
<proteinExistence type="predicted"/>
<evidence type="ECO:0000313" key="2">
    <source>
        <dbReference type="EMBL" id="SCU98778.1"/>
    </source>
</evidence>
<feature type="region of interest" description="Disordered" evidence="1">
    <location>
        <begin position="954"/>
        <end position="976"/>
    </location>
</feature>
<evidence type="ECO:0000256" key="1">
    <source>
        <dbReference type="SAM" id="MobiDB-lite"/>
    </source>
</evidence>
<evidence type="ECO:0000313" key="3">
    <source>
        <dbReference type="Proteomes" id="UP000190274"/>
    </source>
</evidence>
<feature type="region of interest" description="Disordered" evidence="1">
    <location>
        <begin position="325"/>
        <end position="357"/>
    </location>
</feature>
<organism evidence="2 3">
    <name type="scientific">Lachancea dasiensis</name>
    <dbReference type="NCBI Taxonomy" id="1072105"/>
    <lineage>
        <taxon>Eukaryota</taxon>
        <taxon>Fungi</taxon>
        <taxon>Dikarya</taxon>
        <taxon>Ascomycota</taxon>
        <taxon>Saccharomycotina</taxon>
        <taxon>Saccharomycetes</taxon>
        <taxon>Saccharomycetales</taxon>
        <taxon>Saccharomycetaceae</taxon>
        <taxon>Lachancea</taxon>
    </lineage>
</organism>
<dbReference type="Proteomes" id="UP000190274">
    <property type="component" value="Chromosome H"/>
</dbReference>
<keyword evidence="3" id="KW-1185">Reference proteome</keyword>
<gene>
    <name evidence="2" type="ORF">LADA_0H15302G</name>
</gene>
<feature type="compositionally biased region" description="Polar residues" evidence="1">
    <location>
        <begin position="1079"/>
        <end position="1089"/>
    </location>
</feature>
<protein>
    <submittedName>
        <fullName evidence="2">LADA_0H15302g1_1</fullName>
    </submittedName>
</protein>
<reference evidence="2 3" key="1">
    <citation type="submission" date="2016-03" db="EMBL/GenBank/DDBJ databases">
        <authorList>
            <person name="Devillers H."/>
        </authorList>
    </citation>
    <scope>NUCLEOTIDE SEQUENCE [LARGE SCALE GENOMIC DNA]</scope>
    <source>
        <strain evidence="2">CBS 10888</strain>
    </source>
</reference>
<accession>A0A1G4K4T2</accession>
<feature type="compositionally biased region" description="Basic and acidic residues" evidence="1">
    <location>
        <begin position="602"/>
        <end position="615"/>
    </location>
</feature>
<sequence>MFLDYSSRDEFADINTAFAEKYIEILYIERLQEAQSRLDYIKSRAKHLPDIQDLTLKDLQGNFGWLTYLHGIILTREQVVATKTTLLKCPTLYMAQFCSDGCSPEVAFSKNEAGRFMEERLSRAIRSAHLDCLEPCEEIIESLQSHFISLRPVQKYPFSQFDYLQKLMYQEMYPKMDGPFRAHLGLVIMPIKFPPSFKEVIGENACPKSVTKIRFYKWTGIKFDGFDGDLYKLKKSQIRPSPVDQRVVSVWNTGSPHKLFQQYAKLLRQGNYSVHDQIDTETTIIMKEIELRVDDRRLMLRNLEQETSRCAAILTDETKESHVGNHCIDDIESTEDYQDGLTESKRPPEGPLVKELSNSMDFDSGAFAQDSSELNVSSSNQSRQGYVCKDVRKEEGALELGIEKTSVISSISSIPDSGPKGIPASKGCTHRKKHPGFGTLAQHESMLNNSKSLNQFVDHKFGPTSSLVKGKRSSLDNSSGYSRASNSIAMNAFQDEMDEIEKEIYDLLEIRRIARETDERAVPFAKPTTEEDEKKAERSKKFQKLRKQIMSREEELIFTNADISRSFEGVLDQKLRCAMTARREGVKKPLPVREIVATIENSTKRSDPSFDKTRLSGENGLQNKLSAGHDQVLRREEDKKLERVAVATKASINQRVDIMHKESLEELRSQRLANSDDCDKPQRTTEEAYLGCNTHDASLQKRSATHVATEQSKFEQVTAHHHFASNVSKDDGHTSLIINDGTNAHRGTSIVLNVKTTNGMEGRNFANERIIDVFETNPDLHHLNQNLSGFTYDSSCTNGRLLERHASGAQDSQANSTLKIRDESDSTKIPTIKRQGRLVCKNSMGGLLEKNILPHPPELRNQGNDFSVNELRASRPSGVAGSEAIAGKCPDVLLGWAPNSKCSTGGLSEPVEVALSIQSECPLKESCRNPFHEHHPLPISKKKITSLQRYYTRPAAEQASDPNVPNSSTTQEMQSLQRALLRNKRLPDSHEKCVVPTKDESSNVAQQQCSSLIFYRNTEDTAVQVGPQCGYSLCTDNVHHQDKDFQYNETMKSESISDHRSVIISRHLFGCQSEEHNKINSQRSSSGPNRNRKPWNTVGAAGDGNEHSLANTFRESDDSNNMCYDSRDAILSCELSDLDREFGRIPYFKENLANSSPQCNFEISESTSSYGSELSLTSPISSEIDAAVNEHLKRQAGRQDSRCAFDFTYPVPPYTTSWGVMVNPPSVKFDSGDPNFKNYTYLPPLDSYKEPELIVKKPRLESSRPRLSERLRKLVSPLSAPTRPDPRRKTACDYKELSPTLSNVRFRDLIRFKAKRLKKDLEYFSDVAKLCIIDFKGRSPTAECLLYEDDLHWKSS</sequence>